<evidence type="ECO:0000313" key="1">
    <source>
        <dbReference type="EMBL" id="CAF2024601.1"/>
    </source>
</evidence>
<gene>
    <name evidence="1" type="ORF">MBJ925_LOCUS9442</name>
</gene>
<feature type="non-terminal residue" evidence="1">
    <location>
        <position position="1"/>
    </location>
</feature>
<reference evidence="1" key="1">
    <citation type="submission" date="2021-02" db="EMBL/GenBank/DDBJ databases">
        <authorList>
            <person name="Nowell W R."/>
        </authorList>
    </citation>
    <scope>NUCLEOTIDE SEQUENCE</scope>
</reference>
<name>A0A816N2Z0_9BILA</name>
<evidence type="ECO:0000313" key="2">
    <source>
        <dbReference type="Proteomes" id="UP000663824"/>
    </source>
</evidence>
<proteinExistence type="predicted"/>
<organism evidence="1 2">
    <name type="scientific">Rotaria magnacalcarata</name>
    <dbReference type="NCBI Taxonomy" id="392030"/>
    <lineage>
        <taxon>Eukaryota</taxon>
        <taxon>Metazoa</taxon>
        <taxon>Spiralia</taxon>
        <taxon>Gnathifera</taxon>
        <taxon>Rotifera</taxon>
        <taxon>Eurotatoria</taxon>
        <taxon>Bdelloidea</taxon>
        <taxon>Philodinida</taxon>
        <taxon>Philodinidae</taxon>
        <taxon>Rotaria</taxon>
    </lineage>
</organism>
<accession>A0A816N2Z0</accession>
<sequence>SNFCQNCDKASGLFVQLSLYFIEYEFNYMLIALARCWSKKYILPYDLYIYYFFRVTLIKQDAIALANQLNQLRLKKKKERSRSSNIEFEIIFPPSTTSSLKQVFT</sequence>
<comment type="caution">
    <text evidence="1">The sequence shown here is derived from an EMBL/GenBank/DDBJ whole genome shotgun (WGS) entry which is preliminary data.</text>
</comment>
<dbReference type="AlphaFoldDB" id="A0A816N2Z0"/>
<dbReference type="Proteomes" id="UP000663824">
    <property type="component" value="Unassembled WGS sequence"/>
</dbReference>
<protein>
    <submittedName>
        <fullName evidence="1">Uncharacterized protein</fullName>
    </submittedName>
</protein>
<dbReference type="EMBL" id="CAJNRE010003540">
    <property type="protein sequence ID" value="CAF2024601.1"/>
    <property type="molecule type" value="Genomic_DNA"/>
</dbReference>